<dbReference type="Proteomes" id="UP001173578">
    <property type="component" value="Unassembled WGS sequence"/>
</dbReference>
<dbReference type="AlphaFoldDB" id="A0AAW7DML9"/>
<dbReference type="GO" id="GO:0008233">
    <property type="term" value="F:peptidase activity"/>
    <property type="evidence" value="ECO:0007669"/>
    <property type="project" value="UniProtKB-KW"/>
</dbReference>
<proteinExistence type="predicted"/>
<dbReference type="InterPro" id="IPR054613">
    <property type="entry name" value="Peptidase_S78_dom"/>
</dbReference>
<reference evidence="5" key="1">
    <citation type="submission" date="2020-06" db="EMBL/GenBank/DDBJ databases">
        <authorList>
            <person name="Dong N."/>
        </authorList>
    </citation>
    <scope>NUCLEOTIDE SEQUENCE</scope>
    <source>
        <strain evidence="5">210</strain>
    </source>
</reference>
<dbReference type="RefSeq" id="WP_286486099.1">
    <property type="nucleotide sequence ID" value="NZ_JACAGH010000003.1"/>
</dbReference>
<dbReference type="GO" id="GO:0006508">
    <property type="term" value="P:proteolysis"/>
    <property type="evidence" value="ECO:0007669"/>
    <property type="project" value="UniProtKB-KW"/>
</dbReference>
<organism evidence="5 6">
    <name type="scientific">Empedobacter falsenii</name>
    <dbReference type="NCBI Taxonomy" id="343874"/>
    <lineage>
        <taxon>Bacteria</taxon>
        <taxon>Pseudomonadati</taxon>
        <taxon>Bacteroidota</taxon>
        <taxon>Flavobacteriia</taxon>
        <taxon>Flavobacteriales</taxon>
        <taxon>Weeksellaceae</taxon>
        <taxon>Empedobacter</taxon>
    </lineage>
</organism>
<evidence type="ECO:0000259" key="4">
    <source>
        <dbReference type="Pfam" id="PF04586"/>
    </source>
</evidence>
<feature type="domain" description="Prohead serine protease" evidence="4">
    <location>
        <begin position="65"/>
        <end position="131"/>
    </location>
</feature>
<evidence type="ECO:0000256" key="1">
    <source>
        <dbReference type="ARBA" id="ARBA00022612"/>
    </source>
</evidence>
<keyword evidence="3" id="KW-0378">Hydrolase</keyword>
<keyword evidence="2 5" id="KW-0645">Protease</keyword>
<comment type="caution">
    <text evidence="5">The sequence shown here is derived from an EMBL/GenBank/DDBJ whole genome shotgun (WGS) entry which is preliminary data.</text>
</comment>
<evidence type="ECO:0000313" key="5">
    <source>
        <dbReference type="EMBL" id="MDM1551551.1"/>
    </source>
</evidence>
<sequence>MQKSFVLNDENQQNNYGFRVLNAGINLERFRQNPVCLNDHRNNTKDVLGIWIDLKFEGSHFLGSPEFDTNDPEGKEVVRKVEAGKIKGCSLGFDFNPEDFEVINGEVVLTKCELKEISIVAIPSNSKTITLYNTEGKQLSASEIQSLCLSAKEQNFNPKDITMKLVTTHLQLSDNATEVDVLKAIQAIELKYSTENTQLKTEKAELKAKYDEVIGKQQAELKASYEAERDQAVKDGRIDEAGKAPIDVMVLKSGYEAGLKLLTSLPKRTPIAGKLETPAAQLAALEKMSWDELDKGNHLGKLKADNPDYYAQRFEQQFGKKPNQ</sequence>
<dbReference type="Pfam" id="PF04586">
    <property type="entry name" value="Peptidase_S78"/>
    <property type="match status" value="1"/>
</dbReference>
<reference evidence="5" key="2">
    <citation type="journal article" date="2022" name="Sci. Total Environ.">
        <title>Prevalence, transmission, and molecular epidemiology of tet(X)-positive bacteria among humans, animals, and environmental niches in China: An epidemiological, and genomic-based study.</title>
        <authorList>
            <person name="Dong N."/>
            <person name="Zeng Y."/>
            <person name="Cai C."/>
            <person name="Sun C."/>
            <person name="Lu J."/>
            <person name="Liu C."/>
            <person name="Zhou H."/>
            <person name="Sun Q."/>
            <person name="Shu L."/>
            <person name="Wang H."/>
            <person name="Wang Y."/>
            <person name="Wang S."/>
            <person name="Wu C."/>
            <person name="Chan E.W."/>
            <person name="Chen G."/>
            <person name="Shen Z."/>
            <person name="Chen S."/>
            <person name="Zhang R."/>
        </authorList>
    </citation>
    <scope>NUCLEOTIDE SEQUENCE</scope>
    <source>
        <strain evidence="5">210</strain>
    </source>
</reference>
<accession>A0AAW7DML9</accession>
<evidence type="ECO:0000313" key="6">
    <source>
        <dbReference type="Proteomes" id="UP001173578"/>
    </source>
</evidence>
<keyword evidence="1" id="KW-1188">Viral release from host cell</keyword>
<evidence type="ECO:0000256" key="3">
    <source>
        <dbReference type="ARBA" id="ARBA00022801"/>
    </source>
</evidence>
<evidence type="ECO:0000256" key="2">
    <source>
        <dbReference type="ARBA" id="ARBA00022670"/>
    </source>
</evidence>
<dbReference type="EMBL" id="JACALR010000004">
    <property type="protein sequence ID" value="MDM1551551.1"/>
    <property type="molecule type" value="Genomic_DNA"/>
</dbReference>
<name>A0AAW7DML9_9FLAO</name>
<gene>
    <name evidence="5" type="ORF">HX095_10020</name>
</gene>
<protein>
    <submittedName>
        <fullName evidence="5">HK97 family phage prohead protease</fullName>
    </submittedName>
</protein>